<dbReference type="GO" id="GO:0006520">
    <property type="term" value="P:amino acid metabolic process"/>
    <property type="evidence" value="ECO:0007669"/>
    <property type="project" value="InterPro"/>
</dbReference>
<evidence type="ECO:0000256" key="2">
    <source>
        <dbReference type="ARBA" id="ARBA00007441"/>
    </source>
</evidence>
<dbReference type="GeneID" id="40265464"/>
<dbReference type="PANTHER" id="PTHR46383:SF3">
    <property type="entry name" value="ASPARTATE AMINOTRANSFERASE-RELATED"/>
    <property type="match status" value="1"/>
</dbReference>
<keyword evidence="6" id="KW-0663">Pyridoxal phosphate</keyword>
<organism evidence="8 9">
    <name type="scientific">Natrinema versiforme</name>
    <dbReference type="NCBI Taxonomy" id="88724"/>
    <lineage>
        <taxon>Archaea</taxon>
        <taxon>Methanobacteriati</taxon>
        <taxon>Methanobacteriota</taxon>
        <taxon>Stenosarchaea group</taxon>
        <taxon>Halobacteria</taxon>
        <taxon>Halobacteriales</taxon>
        <taxon>Natrialbaceae</taxon>
        <taxon>Natrinema</taxon>
    </lineage>
</organism>
<dbReference type="KEGG" id="nvr:FEJ81_09285"/>
<proteinExistence type="inferred from homology"/>
<gene>
    <name evidence="8" type="ORF">FEJ81_09285</name>
</gene>
<dbReference type="OrthoDB" id="372018at2157"/>
<dbReference type="RefSeq" id="WP_138245026.1">
    <property type="nucleotide sequence ID" value="NZ_CP040330.1"/>
</dbReference>
<dbReference type="PANTHER" id="PTHR46383">
    <property type="entry name" value="ASPARTATE AMINOTRANSFERASE"/>
    <property type="match status" value="1"/>
</dbReference>
<dbReference type="CDD" id="cd00609">
    <property type="entry name" value="AAT_like"/>
    <property type="match status" value="1"/>
</dbReference>
<feature type="domain" description="Aminotransferase class I/classII large" evidence="7">
    <location>
        <begin position="26"/>
        <end position="378"/>
    </location>
</feature>
<evidence type="ECO:0000259" key="7">
    <source>
        <dbReference type="Pfam" id="PF00155"/>
    </source>
</evidence>
<dbReference type="InterPro" id="IPR015421">
    <property type="entry name" value="PyrdxlP-dep_Trfase_major"/>
</dbReference>
<evidence type="ECO:0000256" key="6">
    <source>
        <dbReference type="ARBA" id="ARBA00022898"/>
    </source>
</evidence>
<name>A0A4P8WHM1_9EURY</name>
<dbReference type="Gene3D" id="3.40.640.10">
    <property type="entry name" value="Type I PLP-dependent aspartate aminotransferase-like (Major domain)"/>
    <property type="match status" value="1"/>
</dbReference>
<keyword evidence="5 8" id="KW-0808">Transferase</keyword>
<reference evidence="9" key="1">
    <citation type="submission" date="2019-05" db="EMBL/GenBank/DDBJ databases">
        <title>Genome sequence and methylation pattern of the halophilic Archaeon Natrinema versiforme BOL5-4.</title>
        <authorList>
            <person name="DasSarma P."/>
            <person name="Anton B.P."/>
            <person name="DasSarma S.L."/>
            <person name="Martinez F.L."/>
            <person name="Guzman D."/>
            <person name="Roberts R.J."/>
            <person name="DasSarma S."/>
        </authorList>
    </citation>
    <scope>NUCLEOTIDE SEQUENCE [LARGE SCALE GENOMIC DNA]</scope>
    <source>
        <strain evidence="9">BOL5-4</strain>
    </source>
</reference>
<evidence type="ECO:0000313" key="8">
    <source>
        <dbReference type="EMBL" id="QCS42542.1"/>
    </source>
</evidence>
<protein>
    <submittedName>
        <fullName evidence="8">Aminotransferase class I/II-fold pyridoxal phosphate-dependent enzyme</fullName>
    </submittedName>
</protein>
<keyword evidence="4 8" id="KW-0032">Aminotransferase</keyword>
<evidence type="ECO:0000256" key="3">
    <source>
        <dbReference type="ARBA" id="ARBA00011738"/>
    </source>
</evidence>
<dbReference type="InterPro" id="IPR050596">
    <property type="entry name" value="AspAT/PAT-like"/>
</dbReference>
<dbReference type="Proteomes" id="UP000302218">
    <property type="component" value="Chromosome"/>
</dbReference>
<dbReference type="Pfam" id="PF00155">
    <property type="entry name" value="Aminotran_1_2"/>
    <property type="match status" value="1"/>
</dbReference>
<dbReference type="GO" id="GO:0030170">
    <property type="term" value="F:pyridoxal phosphate binding"/>
    <property type="evidence" value="ECO:0007669"/>
    <property type="project" value="InterPro"/>
</dbReference>
<accession>A0A4P8WHM1</accession>
<dbReference type="AlphaFoldDB" id="A0A4P8WHM1"/>
<sequence>MTEFARRVEQVSISGIREVFEAAGDDAINLGLGQPDFPTPAHARRGAIEAIESGRADAYTSNKGTQQLREAISAKYDRDYGLEVDPGDVIATSGGSEALHLALEAHVDPGEEVIFPDPGFVSYDALTHIADGTPKPVGLREDLTLDPATVEDAITEETAAFIVNSPANPTGAVQSEADMREFARIADEHDVLCLSDEVYEHIVFEGEHHSPLKFADTDNVVVISACSKTYSMTGWRLGWVVAGAASPPSPRRADGATQTNRRIERMLRVHQYGQACASAPAQFAAEAALTGPQEPVQEMVETFEQRRDLVLDGLTDAGLEVPTPEGAFYAMPKVPDGWCDEVLERGVVVVPGDAFGANGEGYARLSYATGTEELKEALEIMDAATQAVR</sequence>
<dbReference type="EMBL" id="CP040330">
    <property type="protein sequence ID" value="QCS42542.1"/>
    <property type="molecule type" value="Genomic_DNA"/>
</dbReference>
<comment type="cofactor">
    <cofactor evidence="1">
        <name>pyridoxal 5'-phosphate</name>
        <dbReference type="ChEBI" id="CHEBI:597326"/>
    </cofactor>
</comment>
<evidence type="ECO:0000256" key="5">
    <source>
        <dbReference type="ARBA" id="ARBA00022679"/>
    </source>
</evidence>
<dbReference type="SUPFAM" id="SSF53383">
    <property type="entry name" value="PLP-dependent transferases"/>
    <property type="match status" value="1"/>
</dbReference>
<evidence type="ECO:0000313" key="9">
    <source>
        <dbReference type="Proteomes" id="UP000302218"/>
    </source>
</evidence>
<evidence type="ECO:0000256" key="1">
    <source>
        <dbReference type="ARBA" id="ARBA00001933"/>
    </source>
</evidence>
<dbReference type="InterPro" id="IPR004839">
    <property type="entry name" value="Aminotransferase_I/II_large"/>
</dbReference>
<dbReference type="GO" id="GO:0008483">
    <property type="term" value="F:transaminase activity"/>
    <property type="evidence" value="ECO:0007669"/>
    <property type="project" value="UniProtKB-KW"/>
</dbReference>
<comment type="similarity">
    <text evidence="2">Belongs to the class-I pyridoxal-phosphate-dependent aminotransferase family.</text>
</comment>
<evidence type="ECO:0000256" key="4">
    <source>
        <dbReference type="ARBA" id="ARBA00022576"/>
    </source>
</evidence>
<comment type="subunit">
    <text evidence="3">Homodimer.</text>
</comment>
<dbReference type="InterPro" id="IPR015424">
    <property type="entry name" value="PyrdxlP-dep_Trfase"/>
</dbReference>